<dbReference type="EMBL" id="JADOGI010000043">
    <property type="protein sequence ID" value="MBF8187306.1"/>
    <property type="molecule type" value="Genomic_DNA"/>
</dbReference>
<evidence type="ECO:0000313" key="4">
    <source>
        <dbReference type="Proteomes" id="UP000605361"/>
    </source>
</evidence>
<comment type="caution">
    <text evidence="3">The sequence shown here is derived from an EMBL/GenBank/DDBJ whole genome shotgun (WGS) entry which is preliminary data.</text>
</comment>
<feature type="compositionally biased region" description="Basic and acidic residues" evidence="2">
    <location>
        <begin position="265"/>
        <end position="274"/>
    </location>
</feature>
<dbReference type="AlphaFoldDB" id="A0A931A6T2"/>
<dbReference type="RefSeq" id="WP_195896272.1">
    <property type="nucleotide sequence ID" value="NZ_JADOGI010000043.1"/>
</dbReference>
<accession>A0A931A6T2</accession>
<dbReference type="Proteomes" id="UP000605361">
    <property type="component" value="Unassembled WGS sequence"/>
</dbReference>
<protein>
    <submittedName>
        <fullName evidence="3">Uncharacterized protein</fullName>
    </submittedName>
</protein>
<name>A0A931A6T2_9ACTN</name>
<proteinExistence type="predicted"/>
<keyword evidence="1" id="KW-0175">Coiled coil</keyword>
<reference evidence="3" key="1">
    <citation type="submission" date="2020-11" db="EMBL/GenBank/DDBJ databases">
        <title>Whole-genome analyses of Nonomuraea sp. K274.</title>
        <authorList>
            <person name="Veyisoglu A."/>
        </authorList>
    </citation>
    <scope>NUCLEOTIDE SEQUENCE</scope>
    <source>
        <strain evidence="3">K274</strain>
    </source>
</reference>
<feature type="region of interest" description="Disordered" evidence="2">
    <location>
        <begin position="262"/>
        <end position="282"/>
    </location>
</feature>
<evidence type="ECO:0000313" key="3">
    <source>
        <dbReference type="EMBL" id="MBF8187306.1"/>
    </source>
</evidence>
<gene>
    <name evidence="3" type="ORF">ITP53_16515</name>
</gene>
<organism evidence="3 4">
    <name type="scientific">Nonomuraea cypriaca</name>
    <dbReference type="NCBI Taxonomy" id="1187855"/>
    <lineage>
        <taxon>Bacteria</taxon>
        <taxon>Bacillati</taxon>
        <taxon>Actinomycetota</taxon>
        <taxon>Actinomycetes</taxon>
        <taxon>Streptosporangiales</taxon>
        <taxon>Streptosporangiaceae</taxon>
        <taxon>Nonomuraea</taxon>
    </lineage>
</organism>
<evidence type="ECO:0000256" key="2">
    <source>
        <dbReference type="SAM" id="MobiDB-lite"/>
    </source>
</evidence>
<evidence type="ECO:0000256" key="1">
    <source>
        <dbReference type="SAM" id="Coils"/>
    </source>
</evidence>
<sequence length="282" mass="31782">MTEPAPEQQPAPYDFAAQGFDFIPAADSTDPLPATKQDPAIAAALAVLDILPKQLDHIRDDETIKTDLERVEKLNATYEEQAKLLQALHENLYARRQARLDHVEQQFPTGPGIDAGSSPADAAVMQTAFRAALKDARTATFDQRQAMLADALKFGDQTTVRALLTAARENQDERLVDAWAMATRNQELVSEFRSLHAQMNGGHEGLGWELKARNMPRRPPEVVELHDLREQEAKAQAQRELERDQRLAARLGINVSLLRARRERQRQERERDARLQAQTVQQ</sequence>
<keyword evidence="4" id="KW-1185">Reference proteome</keyword>
<feature type="coiled-coil region" evidence="1">
    <location>
        <begin position="68"/>
        <end position="95"/>
    </location>
</feature>